<accession>A0A402D2T5</accession>
<proteinExistence type="predicted"/>
<dbReference type="Proteomes" id="UP000287394">
    <property type="component" value="Chromosome"/>
</dbReference>
<gene>
    <name evidence="1" type="ORF">CCAX7_005070</name>
</gene>
<dbReference type="KEGG" id="ccot:CCAX7_005070"/>
<reference evidence="1 2" key="1">
    <citation type="journal article" date="2019" name="Int. J. Syst. Evol. Microbiol.">
        <title>Capsulimonas corticalis gen. nov., sp. nov., an aerobic capsulated bacterium, of a novel bacterial order, Capsulimonadales ord. nov., of the class Armatimonadia of the phylum Armatimonadetes.</title>
        <authorList>
            <person name="Li J."/>
            <person name="Kudo C."/>
            <person name="Tonouchi A."/>
        </authorList>
    </citation>
    <scope>NUCLEOTIDE SEQUENCE [LARGE SCALE GENOMIC DNA]</scope>
    <source>
        <strain evidence="1 2">AX-7</strain>
    </source>
</reference>
<dbReference type="OrthoDB" id="10016784at2"/>
<sequence length="250" mass="26385">MGLNPRAALAIGLLAAAHPAMAANGVATNNITFLDASSSSNVTITYFNGSRYVSEATAAGFYRIADSKGAQFNAFCTDPFDSIYNGESWKVTSALTSSTLGLSSATYPYGPYNVRAIDYIGQNFTNKGSQPAAQVAVWDLVLGGHVSYNAAQDLYYYDSGVFTATGVSAKDVYNVEQKALKSKGSSGSLFLRQVNGSQPSQYGRPQDLVTHNPSIAAVPEPSAPQMAICMMIGLAAVWGFGRKKNSSPGR</sequence>
<protein>
    <submittedName>
        <fullName evidence="1">Uncharacterized protein</fullName>
    </submittedName>
</protein>
<organism evidence="1 2">
    <name type="scientific">Capsulimonas corticalis</name>
    <dbReference type="NCBI Taxonomy" id="2219043"/>
    <lineage>
        <taxon>Bacteria</taxon>
        <taxon>Bacillati</taxon>
        <taxon>Armatimonadota</taxon>
        <taxon>Armatimonadia</taxon>
        <taxon>Capsulimonadales</taxon>
        <taxon>Capsulimonadaceae</taxon>
        <taxon>Capsulimonas</taxon>
    </lineage>
</organism>
<evidence type="ECO:0000313" key="1">
    <source>
        <dbReference type="EMBL" id="BDI28456.1"/>
    </source>
</evidence>
<evidence type="ECO:0000313" key="2">
    <source>
        <dbReference type="Proteomes" id="UP000287394"/>
    </source>
</evidence>
<dbReference type="AlphaFoldDB" id="A0A402D2T5"/>
<dbReference type="EMBL" id="AP025739">
    <property type="protein sequence ID" value="BDI28456.1"/>
    <property type="molecule type" value="Genomic_DNA"/>
</dbReference>
<keyword evidence="2" id="KW-1185">Reference proteome</keyword>
<dbReference type="RefSeq" id="WP_119323803.1">
    <property type="nucleotide sequence ID" value="NZ_AP025739.1"/>
</dbReference>
<name>A0A402D2T5_9BACT</name>